<dbReference type="PATRIC" id="fig|55802.8.peg.2381"/>
<dbReference type="RefSeq" id="WP_056934707.1">
    <property type="nucleotide sequence ID" value="NZ_CP013050.1"/>
</dbReference>
<sequence>MKRALSIMLIALILGLGFSAAVSQSFVLAGTQDDKAYEDFWNILNREAELIVELNSTTDVNEIQSLALQLIQNSQNGSSNAAQISALIWQSLEELENSGVKTYYTAEELKQMAEEIRQNGLPQETVQTLKEQGWSDDEIQALQEYIAENTDEITEDFNLTKFLKDFSQAFIQVAFKYNQYEIWAIEKWKWRNPVDRNTPQGEKMINPLLADEWINFYKTYYTGTLEEQLSSLNKLQSRTYSLITGSLDRVNSALIPSATNSLQILPLNPLLVKNITYLNDNELTFETWEFIGQKTENKEICTYIYNKYNVTRYYWKSPLKAYKLIREIHSLLLAKQFGNNDVELEWQLNEKIGELKDAPTVINGESTITVVPVFKSCTSPIIKLPEPPTLPVLTSTSTPVTSIEDTTQQQTVQLDELALRALSVGDETELQVSGEIIVESVTPSEVEYKVKVTVKAENAQATNINIYIDGNKEYGPFDLGAGESITKTLPVGSYFTESIPSNAQEVTLSKTIKVTYTKWCNGINSAPGGEEVLSAPAGCGETAEETETVTKTIELFDVDVSVSDTTVKVNEPVGFTFTITNYMTSSKTFNLLVTAGGKSKEDTLTVPTGETKNQDSAVNF</sequence>
<dbReference type="AlphaFoldDB" id="A0A0S1XF15"/>
<name>A0A0S1XF15_THEBA</name>
<evidence type="ECO:0000313" key="3">
    <source>
        <dbReference type="Proteomes" id="UP000066042"/>
    </source>
</evidence>
<gene>
    <name evidence="2" type="ORF">TBCH5v1_2400</name>
</gene>
<accession>A0A0S1XF15</accession>
<evidence type="ECO:0000256" key="1">
    <source>
        <dbReference type="SAM" id="MobiDB-lite"/>
    </source>
</evidence>
<evidence type="ECO:0000313" key="2">
    <source>
        <dbReference type="EMBL" id="ALM76291.1"/>
    </source>
</evidence>
<organism evidence="2 3">
    <name type="scientific">Thermococcus barophilus</name>
    <dbReference type="NCBI Taxonomy" id="55802"/>
    <lineage>
        <taxon>Archaea</taxon>
        <taxon>Methanobacteriati</taxon>
        <taxon>Methanobacteriota</taxon>
        <taxon>Thermococci</taxon>
        <taxon>Thermococcales</taxon>
        <taxon>Thermococcaceae</taxon>
        <taxon>Thermococcus</taxon>
    </lineage>
</organism>
<protein>
    <submittedName>
        <fullName evidence="2">Uncharacterized protein</fullName>
    </submittedName>
</protein>
<feature type="region of interest" description="Disordered" evidence="1">
    <location>
        <begin position="600"/>
        <end position="620"/>
    </location>
</feature>
<feature type="compositionally biased region" description="Polar residues" evidence="1">
    <location>
        <begin position="605"/>
        <end position="620"/>
    </location>
</feature>
<dbReference type="Proteomes" id="UP000066042">
    <property type="component" value="Chromosome"/>
</dbReference>
<proteinExistence type="predicted"/>
<dbReference type="STRING" id="55802.TBCH5v1_2400"/>
<dbReference type="EMBL" id="CP013050">
    <property type="protein sequence ID" value="ALM76291.1"/>
    <property type="molecule type" value="Genomic_DNA"/>
</dbReference>
<dbReference type="GeneID" id="26137615"/>
<reference evidence="2 3" key="1">
    <citation type="journal article" date="2016" name="Genome Announc.">
        <title>Complete genome sequence of the hyperthermophilic and piezophilic archaeon Thermococcus barophilus Ch5, capable of growth at the expense of hydrogenogenesis from carbon monoxide and formate.</title>
        <authorList>
            <person name="Oger P."/>
            <person name="Sokolova T.G."/>
            <person name="Kozhevnikova D.A."/>
            <person name="Taranov E.A."/>
            <person name="Vannier P."/>
            <person name="Lee H.S."/>
            <person name="Kwon K.K."/>
            <person name="Kang S.G."/>
            <person name="Lee J.H."/>
            <person name="Bonch-Osmolovskaya E.A."/>
            <person name="Lebedinsky A.V."/>
        </authorList>
    </citation>
    <scope>NUCLEOTIDE SEQUENCE [LARGE SCALE GENOMIC DNA]</scope>
    <source>
        <strain evidence="3">Ch5</strain>
    </source>
</reference>